<dbReference type="EMBL" id="JANYMP010000005">
    <property type="protein sequence ID" value="MCS7477923.1"/>
    <property type="molecule type" value="Genomic_DNA"/>
</dbReference>
<dbReference type="SUPFAM" id="SSF53474">
    <property type="entry name" value="alpha/beta-Hydrolases"/>
    <property type="match status" value="1"/>
</dbReference>
<dbReference type="Pfam" id="PF12697">
    <property type="entry name" value="Abhydrolase_6"/>
    <property type="match status" value="1"/>
</dbReference>
<dbReference type="GO" id="GO:0016787">
    <property type="term" value="F:hydrolase activity"/>
    <property type="evidence" value="ECO:0007669"/>
    <property type="project" value="UniProtKB-KW"/>
</dbReference>
<evidence type="ECO:0000313" key="2">
    <source>
        <dbReference type="EMBL" id="MCS7477923.1"/>
    </source>
</evidence>
<comment type="caution">
    <text evidence="2">The sequence shown here is derived from an EMBL/GenBank/DDBJ whole genome shotgun (WGS) entry which is preliminary data.</text>
</comment>
<dbReference type="InterPro" id="IPR050228">
    <property type="entry name" value="Carboxylesterase_BioH"/>
</dbReference>
<organism evidence="2 3">
    <name type="scientific">Umezawaea endophytica</name>
    <dbReference type="NCBI Taxonomy" id="1654476"/>
    <lineage>
        <taxon>Bacteria</taxon>
        <taxon>Bacillati</taxon>
        <taxon>Actinomycetota</taxon>
        <taxon>Actinomycetes</taxon>
        <taxon>Pseudonocardiales</taxon>
        <taxon>Pseudonocardiaceae</taxon>
        <taxon>Umezawaea</taxon>
    </lineage>
</organism>
<sequence>MPIDDVRTQGTGLPVLLLPGGAESCEGFFPGLPEGLVADPGCQVVLHDRPGTGISTADGSLAGAASHLNSLVDEIGAGPVVLAGQSLGGAVAVLFAAAHPEKVAGVVLLDPTPINDARVCARLERAMRVLGALAAVPGPGGLLSAAMRAATRRAALRARLRADCEAAMIRTGGADLPRLARAVRGITALSQGLREDALPQVPAVVVTADRAQDSVVRRSHTRLAAAFGGSVVCWPGATHSVHLDHPDETLAVVRDVVTRAKA</sequence>
<dbReference type="PRINTS" id="PR00111">
    <property type="entry name" value="ABHYDROLASE"/>
</dbReference>
<dbReference type="InterPro" id="IPR000073">
    <property type="entry name" value="AB_hydrolase_1"/>
</dbReference>
<reference evidence="2" key="1">
    <citation type="submission" date="2022-08" db="EMBL/GenBank/DDBJ databases">
        <authorList>
            <person name="Tistechok S."/>
            <person name="Samborskyy M."/>
            <person name="Roman I."/>
        </authorList>
    </citation>
    <scope>NUCLEOTIDE SEQUENCE</scope>
    <source>
        <strain evidence="2">DSM 103496</strain>
    </source>
</reference>
<dbReference type="AlphaFoldDB" id="A0A9X2VMH5"/>
<dbReference type="PANTHER" id="PTHR43194:SF2">
    <property type="entry name" value="PEROXISOMAL MEMBRANE PROTEIN LPX1"/>
    <property type="match status" value="1"/>
</dbReference>
<name>A0A9X2VMH5_9PSEU</name>
<protein>
    <submittedName>
        <fullName evidence="2">Alpha/beta hydrolase</fullName>
    </submittedName>
</protein>
<proteinExistence type="predicted"/>
<accession>A0A9X2VMH5</accession>
<keyword evidence="2" id="KW-0378">Hydrolase</keyword>
<evidence type="ECO:0000259" key="1">
    <source>
        <dbReference type="Pfam" id="PF12697"/>
    </source>
</evidence>
<dbReference type="Proteomes" id="UP001141259">
    <property type="component" value="Unassembled WGS sequence"/>
</dbReference>
<gene>
    <name evidence="2" type="ORF">NZH93_13750</name>
</gene>
<dbReference type="RefSeq" id="WP_259623427.1">
    <property type="nucleotide sequence ID" value="NZ_JANYMP010000005.1"/>
</dbReference>
<dbReference type="Gene3D" id="3.40.50.1820">
    <property type="entry name" value="alpha/beta hydrolase"/>
    <property type="match status" value="1"/>
</dbReference>
<feature type="domain" description="AB hydrolase-1" evidence="1">
    <location>
        <begin position="15"/>
        <end position="251"/>
    </location>
</feature>
<dbReference type="InterPro" id="IPR029058">
    <property type="entry name" value="AB_hydrolase_fold"/>
</dbReference>
<keyword evidence="3" id="KW-1185">Reference proteome</keyword>
<evidence type="ECO:0000313" key="3">
    <source>
        <dbReference type="Proteomes" id="UP001141259"/>
    </source>
</evidence>
<dbReference type="PANTHER" id="PTHR43194">
    <property type="entry name" value="HYDROLASE ALPHA/BETA FOLD FAMILY"/>
    <property type="match status" value="1"/>
</dbReference>